<dbReference type="Gene3D" id="1.20.5.190">
    <property type="match status" value="1"/>
</dbReference>
<sequence length="309" mass="34330">MIFRANWHGVKNDVFLVYREETVVALVNIGADPAALEDPTSKSPDGRTAADVASFRGHKGIAGFLAEAHLTSHLSSLSLKEGVISDNTDFPESVLTFEGETDDMSLKGSLAALRNSVQAAAKIHTALRVCSFRQREMRGKEKRKGVDVLDSVTVVSIGNRLKLGPSARSNSEPLHSTAAVKIQQKYRGWKGRKEFLKMRDKIVKIQAHVRGHQVRKQYKKVVWSVSIVEKAVLRWRRKGAGLRGFRARRGDALHESGSSDEYDYLSLGRRQKEAGIEKALSRVRSMARSSEGRDQYMRLKGSSLKAKAC</sequence>
<dbReference type="FunFam" id="1.20.5.190:FF:000003">
    <property type="entry name" value="Calmodulin-binding transcription activator 2"/>
    <property type="match status" value="1"/>
</dbReference>
<evidence type="ECO:0000256" key="2">
    <source>
        <dbReference type="ARBA" id="ARBA00008267"/>
    </source>
</evidence>
<proteinExistence type="inferred from homology"/>
<dbReference type="EMBL" id="SWLB01000019">
    <property type="protein sequence ID" value="KAF3326100.1"/>
    <property type="molecule type" value="Genomic_DNA"/>
</dbReference>
<evidence type="ECO:0000256" key="9">
    <source>
        <dbReference type="ARBA" id="ARBA00023159"/>
    </source>
</evidence>
<gene>
    <name evidence="12" type="ORF">FCM35_KLT09180</name>
</gene>
<reference evidence="12" key="1">
    <citation type="submission" date="2020-01" db="EMBL/GenBank/DDBJ databases">
        <title>Genome sequence of Kobresia littledalei, the first chromosome-level genome in the family Cyperaceae.</title>
        <authorList>
            <person name="Qu G."/>
        </authorList>
    </citation>
    <scope>NUCLEOTIDE SEQUENCE</scope>
    <source>
        <strain evidence="12">C.B.Clarke</strain>
        <tissue evidence="12">Leaf</tissue>
    </source>
</reference>
<dbReference type="Pfam" id="PF00612">
    <property type="entry name" value="IQ"/>
    <property type="match status" value="2"/>
</dbReference>
<evidence type="ECO:0000256" key="6">
    <source>
        <dbReference type="ARBA" id="ARBA00023015"/>
    </source>
</evidence>
<keyword evidence="4" id="KW-0106">Calcium</keyword>
<keyword evidence="8" id="KW-0238">DNA-binding</keyword>
<evidence type="ECO:0000256" key="8">
    <source>
        <dbReference type="ARBA" id="ARBA00023125"/>
    </source>
</evidence>
<protein>
    <submittedName>
        <fullName evidence="12">Calmodulin-binding transcription activator 2-like isoform X2</fullName>
    </submittedName>
</protein>
<dbReference type="AlphaFoldDB" id="A0A833VH74"/>
<comment type="caution">
    <text evidence="12">The sequence shown here is derived from an EMBL/GenBank/DDBJ whole genome shotgun (WGS) entry which is preliminary data.</text>
</comment>
<dbReference type="PANTHER" id="PTHR23335">
    <property type="entry name" value="CALMODULIN-BINDING TRANSCRIPTION ACTIVATOR CAMTA"/>
    <property type="match status" value="1"/>
</dbReference>
<organism evidence="12 13">
    <name type="scientific">Carex littledalei</name>
    <dbReference type="NCBI Taxonomy" id="544730"/>
    <lineage>
        <taxon>Eukaryota</taxon>
        <taxon>Viridiplantae</taxon>
        <taxon>Streptophyta</taxon>
        <taxon>Embryophyta</taxon>
        <taxon>Tracheophyta</taxon>
        <taxon>Spermatophyta</taxon>
        <taxon>Magnoliopsida</taxon>
        <taxon>Liliopsida</taxon>
        <taxon>Poales</taxon>
        <taxon>Cyperaceae</taxon>
        <taxon>Cyperoideae</taxon>
        <taxon>Cariceae</taxon>
        <taxon>Carex</taxon>
        <taxon>Carex subgen. Euthyceras</taxon>
    </lineage>
</organism>
<dbReference type="OrthoDB" id="407555at2759"/>
<comment type="subcellular location">
    <subcellularLocation>
        <location evidence="1">Nucleus</location>
    </subcellularLocation>
</comment>
<accession>A0A833VH74</accession>
<keyword evidence="6" id="KW-0805">Transcription regulation</keyword>
<name>A0A833VH74_9POAL</name>
<comment type="similarity">
    <text evidence="2">Belongs to the CAMTA family.</text>
</comment>
<keyword evidence="11" id="KW-0539">Nucleus</keyword>
<dbReference type="GO" id="GO:0006357">
    <property type="term" value="P:regulation of transcription by RNA polymerase II"/>
    <property type="evidence" value="ECO:0007669"/>
    <property type="project" value="TreeGrafter"/>
</dbReference>
<dbReference type="SMART" id="SM00015">
    <property type="entry name" value="IQ"/>
    <property type="match status" value="2"/>
</dbReference>
<keyword evidence="10" id="KW-0804">Transcription</keyword>
<evidence type="ECO:0000256" key="10">
    <source>
        <dbReference type="ARBA" id="ARBA00023163"/>
    </source>
</evidence>
<dbReference type="InterPro" id="IPR000048">
    <property type="entry name" value="IQ_motif_EF-hand-BS"/>
</dbReference>
<evidence type="ECO:0000256" key="3">
    <source>
        <dbReference type="ARBA" id="ARBA00022737"/>
    </source>
</evidence>
<evidence type="ECO:0000256" key="1">
    <source>
        <dbReference type="ARBA" id="ARBA00004123"/>
    </source>
</evidence>
<dbReference type="SUPFAM" id="SSF52540">
    <property type="entry name" value="P-loop containing nucleoside triphosphate hydrolases"/>
    <property type="match status" value="1"/>
</dbReference>
<dbReference type="PROSITE" id="PS50096">
    <property type="entry name" value="IQ"/>
    <property type="match status" value="2"/>
</dbReference>
<keyword evidence="3" id="KW-0677">Repeat</keyword>
<evidence type="ECO:0000313" key="13">
    <source>
        <dbReference type="Proteomes" id="UP000623129"/>
    </source>
</evidence>
<dbReference type="Proteomes" id="UP000623129">
    <property type="component" value="Unassembled WGS sequence"/>
</dbReference>
<dbReference type="GO" id="GO:0003690">
    <property type="term" value="F:double-stranded DNA binding"/>
    <property type="evidence" value="ECO:0007669"/>
    <property type="project" value="TreeGrafter"/>
</dbReference>
<dbReference type="InterPro" id="IPR027417">
    <property type="entry name" value="P-loop_NTPase"/>
</dbReference>
<dbReference type="GO" id="GO:0003712">
    <property type="term" value="F:transcription coregulator activity"/>
    <property type="evidence" value="ECO:0007669"/>
    <property type="project" value="TreeGrafter"/>
</dbReference>
<evidence type="ECO:0000256" key="5">
    <source>
        <dbReference type="ARBA" id="ARBA00022860"/>
    </source>
</evidence>
<keyword evidence="5" id="KW-0112">Calmodulin-binding</keyword>
<keyword evidence="13" id="KW-1185">Reference proteome</keyword>
<evidence type="ECO:0000256" key="7">
    <source>
        <dbReference type="ARBA" id="ARBA00023043"/>
    </source>
</evidence>
<evidence type="ECO:0000256" key="11">
    <source>
        <dbReference type="ARBA" id="ARBA00023242"/>
    </source>
</evidence>
<keyword evidence="7" id="KW-0040">ANK repeat</keyword>
<evidence type="ECO:0000256" key="4">
    <source>
        <dbReference type="ARBA" id="ARBA00022837"/>
    </source>
</evidence>
<keyword evidence="9" id="KW-0010">Activator</keyword>
<dbReference type="GO" id="GO:0005634">
    <property type="term" value="C:nucleus"/>
    <property type="evidence" value="ECO:0007669"/>
    <property type="project" value="UniProtKB-SubCell"/>
</dbReference>
<evidence type="ECO:0000313" key="12">
    <source>
        <dbReference type="EMBL" id="KAF3326100.1"/>
    </source>
</evidence>
<dbReference type="GO" id="GO:0005516">
    <property type="term" value="F:calmodulin binding"/>
    <property type="evidence" value="ECO:0007669"/>
    <property type="project" value="UniProtKB-KW"/>
</dbReference>
<dbReference type="PANTHER" id="PTHR23335:SF0">
    <property type="entry name" value="CALMODULIN-BINDING TRANSCRIPTION ACTIVATOR 2-LIKE ISOFORM X1"/>
    <property type="match status" value="1"/>
</dbReference>